<comment type="caution">
    <text evidence="4">The sequence shown here is derived from an EMBL/GenBank/DDBJ whole genome shotgun (WGS) entry which is preliminary data.</text>
</comment>
<feature type="compositionally biased region" description="Low complexity" evidence="3">
    <location>
        <begin position="31"/>
        <end position="40"/>
    </location>
</feature>
<dbReference type="InterPro" id="IPR002762">
    <property type="entry name" value="CbiX-like"/>
</dbReference>
<accession>A0A4V5ML35</accession>
<evidence type="ECO:0000313" key="5">
    <source>
        <dbReference type="Proteomes" id="UP000308697"/>
    </source>
</evidence>
<dbReference type="PANTHER" id="PTHR33542:SF5">
    <property type="entry name" value="FERROCHELATASE CHE1"/>
    <property type="match status" value="1"/>
</dbReference>
<dbReference type="CDD" id="cd03416">
    <property type="entry name" value="CbiX_SirB_N"/>
    <property type="match status" value="1"/>
</dbReference>
<dbReference type="GO" id="GO:0016829">
    <property type="term" value="F:lyase activity"/>
    <property type="evidence" value="ECO:0007669"/>
    <property type="project" value="UniProtKB-KW"/>
</dbReference>
<dbReference type="EMBL" id="SUMB01000003">
    <property type="protein sequence ID" value="TJZ55698.1"/>
    <property type="molecule type" value="Genomic_DNA"/>
</dbReference>
<dbReference type="Proteomes" id="UP000308697">
    <property type="component" value="Unassembled WGS sequence"/>
</dbReference>
<sequence length="352" mass="36020">MTESISHQPDPAAPIDLAQSDDPAADGDRPAGGAPAPLGPAHLATEITAQLSTQLSKVRLYGFRRPAEAARARPAARPARSVPAPTLVAVAHGSRDPRAVHTVSALLDRVRALRPDLPVRLGHIELNRPLLADTLAGLRGEAVLVPLLFGRGYHVTHDLPAELAAAPHLTGRIAAPLGPHALLAEALHGRLLEAGFGDGPRMPADHGTSAECGTCTGPRSRSGIGRDAVVLAAAGSRAARSADDIARTAQLLSARLGGIPVLPAFASAAGPTVAEAVRILTARGHDRIAVASCFTAPGRFAAQCAAAAPGIAAAPLGDHPALARLVLHRYDQALFARTASDQDGIRAATVAV</sequence>
<dbReference type="SUPFAM" id="SSF53800">
    <property type="entry name" value="Chelatase"/>
    <property type="match status" value="2"/>
</dbReference>
<evidence type="ECO:0000313" key="4">
    <source>
        <dbReference type="EMBL" id="TJZ55698.1"/>
    </source>
</evidence>
<organism evidence="4 5">
    <name type="scientific">Streptomyces piniterrae</name>
    <dbReference type="NCBI Taxonomy" id="2571125"/>
    <lineage>
        <taxon>Bacteria</taxon>
        <taxon>Bacillati</taxon>
        <taxon>Actinomycetota</taxon>
        <taxon>Actinomycetes</taxon>
        <taxon>Kitasatosporales</taxon>
        <taxon>Streptomycetaceae</taxon>
        <taxon>Streptomyces</taxon>
    </lineage>
</organism>
<dbReference type="Gene3D" id="3.40.50.1400">
    <property type="match status" value="2"/>
</dbReference>
<dbReference type="Pfam" id="PF01903">
    <property type="entry name" value="CbiX"/>
    <property type="match status" value="2"/>
</dbReference>
<evidence type="ECO:0000256" key="2">
    <source>
        <dbReference type="ARBA" id="ARBA00023239"/>
    </source>
</evidence>
<dbReference type="GO" id="GO:0046872">
    <property type="term" value="F:metal ion binding"/>
    <property type="evidence" value="ECO:0007669"/>
    <property type="project" value="UniProtKB-KW"/>
</dbReference>
<protein>
    <submittedName>
        <fullName evidence="4">Sirohydrochlorin chelatase</fullName>
    </submittedName>
</protein>
<reference evidence="4 5" key="1">
    <citation type="submission" date="2019-04" db="EMBL/GenBank/DDBJ databases">
        <title>Streptomyces piniterrae sp. nov., a heliquinomycin-producing actinomycete isolated from rhizosphere soil of Pinus yunnanensis.</title>
        <authorList>
            <person name="Zhuang X."/>
            <person name="Zhao J."/>
        </authorList>
    </citation>
    <scope>NUCLEOTIDE SEQUENCE [LARGE SCALE GENOMIC DNA]</scope>
    <source>
        <strain evidence="5">jys28</strain>
    </source>
</reference>
<evidence type="ECO:0000256" key="1">
    <source>
        <dbReference type="ARBA" id="ARBA00022723"/>
    </source>
</evidence>
<keyword evidence="1" id="KW-0479">Metal-binding</keyword>
<keyword evidence="2" id="KW-0456">Lyase</keyword>
<name>A0A4V5ML35_9ACTN</name>
<proteinExistence type="predicted"/>
<dbReference type="OrthoDB" id="7345302at2"/>
<dbReference type="PANTHER" id="PTHR33542">
    <property type="entry name" value="SIROHYDROCHLORIN FERROCHELATASE, CHLOROPLASTIC"/>
    <property type="match status" value="1"/>
</dbReference>
<dbReference type="RefSeq" id="WP_136739509.1">
    <property type="nucleotide sequence ID" value="NZ_SUMB01000003.1"/>
</dbReference>
<keyword evidence="5" id="KW-1185">Reference proteome</keyword>
<dbReference type="InterPro" id="IPR050963">
    <property type="entry name" value="Sirohydro_Cobaltochel/CbiX"/>
</dbReference>
<evidence type="ECO:0000256" key="3">
    <source>
        <dbReference type="SAM" id="MobiDB-lite"/>
    </source>
</evidence>
<dbReference type="AlphaFoldDB" id="A0A4V5ML35"/>
<gene>
    <name evidence="4" type="ORF">FCH28_10270</name>
</gene>
<feature type="region of interest" description="Disordered" evidence="3">
    <location>
        <begin position="1"/>
        <end position="40"/>
    </location>
</feature>